<organism evidence="1 2">
    <name type="scientific">Faecalicatena faecalis</name>
    <dbReference type="NCBI Taxonomy" id="2726362"/>
    <lineage>
        <taxon>Bacteria</taxon>
        <taxon>Bacillati</taxon>
        <taxon>Bacillota</taxon>
        <taxon>Clostridia</taxon>
        <taxon>Lachnospirales</taxon>
        <taxon>Lachnospiraceae</taxon>
        <taxon>Faecalicatena</taxon>
    </lineage>
</organism>
<evidence type="ECO:0000313" key="2">
    <source>
        <dbReference type="Proteomes" id="UP000723714"/>
    </source>
</evidence>
<gene>
    <name evidence="1" type="ORF">HGO97_016415</name>
</gene>
<reference evidence="1 2" key="1">
    <citation type="submission" date="2021-06" db="EMBL/GenBank/DDBJ databases">
        <title>Faecalicatena sp. nov. isolated from porcine feces.</title>
        <authorList>
            <person name="Oh B.S."/>
            <person name="Lee J.H."/>
        </authorList>
    </citation>
    <scope>NUCLEOTIDE SEQUENCE [LARGE SCALE GENOMIC DNA]</scope>
    <source>
        <strain evidence="1 2">AGMB00832</strain>
    </source>
</reference>
<accession>A0ABS6D7Z4</accession>
<dbReference type="EMBL" id="JABACJ020000018">
    <property type="protein sequence ID" value="MBU3877390.1"/>
    <property type="molecule type" value="Genomic_DNA"/>
</dbReference>
<protein>
    <recommendedName>
        <fullName evidence="3">Repeat protein (TIGR02543 family)</fullName>
    </recommendedName>
</protein>
<evidence type="ECO:0008006" key="3">
    <source>
        <dbReference type="Google" id="ProtNLM"/>
    </source>
</evidence>
<evidence type="ECO:0000313" key="1">
    <source>
        <dbReference type="EMBL" id="MBU3877390.1"/>
    </source>
</evidence>
<proteinExistence type="predicted"/>
<dbReference type="Proteomes" id="UP000723714">
    <property type="component" value="Unassembled WGS sequence"/>
</dbReference>
<name>A0ABS6D7Z4_9FIRM</name>
<keyword evidence="2" id="KW-1185">Reference proteome</keyword>
<sequence length="225" mass="25529">MKNAVIGFFMVIILIFSGVAIQTSENRTARQNELDNSLGAAMEQSMKILTVNPVYHIEKENGTKEFTADFIQGFLMKMSSDSKYTIDILDVDVEKGLLDVRVSERYKQVIGYGSVSSHKTVILEDQKEEEDVFYPVSFLAQSKEHVDSEEQEYVLKQVSVHGGDHLTAAVLPRAELKKEGYVFCGWRMVEPVNGMGVLYGIENINTICVREEIKFQAVYKQEERL</sequence>
<dbReference type="RefSeq" id="WP_216243783.1">
    <property type="nucleotide sequence ID" value="NZ_JABACJ020000018.1"/>
</dbReference>
<comment type="caution">
    <text evidence="1">The sequence shown here is derived from an EMBL/GenBank/DDBJ whole genome shotgun (WGS) entry which is preliminary data.</text>
</comment>